<sequence>MTTMEPIEGSLAASDSPNVERSARPLSAKANIVCAVVLVLYAMYFARSLIIPVLISIFAYLTLRPLVRKGRRVGIPSSVAAALILGTSLILIVVPSYLVMEPARQTLEQMPKYVQNVKQRLGFVFDKLDALNSATSELAREEAEENPAETPVPVEIKQPDWNANLTFISGTGNVVSLIIVSGVLLYFLLAYGDQLIRSLLHALPDFRTKRNFFAAIDGVQDGLSLYLAHVSVINVILGVCVSSAMWLLGMPSPLLWGVMACVFNFVPVLGALAGAGLLFIVALLTFEPFYYALVITGTFLTLTTIEGQFITPTILGRSMQMNPVLVFIATVFWGWMWGLVGVLLSVPILIAIRMASEHYQCSQGIAEFLGGKRQLDRNAQTDDTPDPGVAIGLKVNPEG</sequence>
<comment type="similarity">
    <text evidence="2">Belongs to the autoinducer-2 exporter (AI-2E) (TC 2.A.86) family.</text>
</comment>
<name>A0ABT7PL53_9BACT</name>
<feature type="transmembrane region" description="Helical" evidence="6">
    <location>
        <begin position="325"/>
        <end position="352"/>
    </location>
</feature>
<feature type="transmembrane region" description="Helical" evidence="6">
    <location>
        <begin position="167"/>
        <end position="189"/>
    </location>
</feature>
<feature type="transmembrane region" description="Helical" evidence="6">
    <location>
        <begin position="225"/>
        <end position="248"/>
    </location>
</feature>
<keyword evidence="3 6" id="KW-0812">Transmembrane</keyword>
<evidence type="ECO:0000256" key="2">
    <source>
        <dbReference type="ARBA" id="ARBA00009773"/>
    </source>
</evidence>
<dbReference type="RefSeq" id="WP_289164675.1">
    <property type="nucleotide sequence ID" value="NZ_JASZZN010000012.1"/>
</dbReference>
<organism evidence="7 8">
    <name type="scientific">Roseiconus lacunae</name>
    <dbReference type="NCBI Taxonomy" id="2605694"/>
    <lineage>
        <taxon>Bacteria</taxon>
        <taxon>Pseudomonadati</taxon>
        <taxon>Planctomycetota</taxon>
        <taxon>Planctomycetia</taxon>
        <taxon>Pirellulales</taxon>
        <taxon>Pirellulaceae</taxon>
        <taxon>Roseiconus</taxon>
    </lineage>
</organism>
<dbReference type="Proteomes" id="UP001239462">
    <property type="component" value="Unassembled WGS sequence"/>
</dbReference>
<dbReference type="InterPro" id="IPR002549">
    <property type="entry name" value="AI-2E-like"/>
</dbReference>
<feature type="transmembrane region" description="Helical" evidence="6">
    <location>
        <begin position="254"/>
        <end position="281"/>
    </location>
</feature>
<reference evidence="7 8" key="1">
    <citation type="submission" date="2023-06" db="EMBL/GenBank/DDBJ databases">
        <title>Roseiconus lacunae JC819 isolated from Gulf of Mannar region, Tamil Nadu.</title>
        <authorList>
            <person name="Pk S."/>
            <person name="Ch S."/>
            <person name="Ch V.R."/>
        </authorList>
    </citation>
    <scope>NUCLEOTIDE SEQUENCE [LARGE SCALE GENOMIC DNA]</scope>
    <source>
        <strain evidence="7 8">JC819</strain>
    </source>
</reference>
<comment type="subcellular location">
    <subcellularLocation>
        <location evidence="1">Membrane</location>
        <topology evidence="1">Multi-pass membrane protein</topology>
    </subcellularLocation>
</comment>
<feature type="transmembrane region" description="Helical" evidence="6">
    <location>
        <begin position="79"/>
        <end position="100"/>
    </location>
</feature>
<evidence type="ECO:0000256" key="4">
    <source>
        <dbReference type="ARBA" id="ARBA00022989"/>
    </source>
</evidence>
<keyword evidence="5 6" id="KW-0472">Membrane</keyword>
<evidence type="ECO:0000313" key="8">
    <source>
        <dbReference type="Proteomes" id="UP001239462"/>
    </source>
</evidence>
<protein>
    <submittedName>
        <fullName evidence="7">AI-2E family transporter</fullName>
    </submittedName>
</protein>
<evidence type="ECO:0000313" key="7">
    <source>
        <dbReference type="EMBL" id="MDM4017227.1"/>
    </source>
</evidence>
<evidence type="ECO:0000256" key="3">
    <source>
        <dbReference type="ARBA" id="ARBA00022692"/>
    </source>
</evidence>
<keyword evidence="8" id="KW-1185">Reference proteome</keyword>
<feature type="transmembrane region" description="Helical" evidence="6">
    <location>
        <begin position="49"/>
        <end position="67"/>
    </location>
</feature>
<evidence type="ECO:0000256" key="5">
    <source>
        <dbReference type="ARBA" id="ARBA00023136"/>
    </source>
</evidence>
<dbReference type="PANTHER" id="PTHR21716:SF16">
    <property type="entry name" value="BLL1467 PROTEIN"/>
    <property type="match status" value="1"/>
</dbReference>
<evidence type="ECO:0000256" key="6">
    <source>
        <dbReference type="SAM" id="Phobius"/>
    </source>
</evidence>
<dbReference type="Pfam" id="PF01594">
    <property type="entry name" value="AI-2E_transport"/>
    <property type="match status" value="1"/>
</dbReference>
<keyword evidence="4 6" id="KW-1133">Transmembrane helix</keyword>
<dbReference type="EMBL" id="JASZZN010000012">
    <property type="protein sequence ID" value="MDM4017227.1"/>
    <property type="molecule type" value="Genomic_DNA"/>
</dbReference>
<comment type="caution">
    <text evidence="7">The sequence shown here is derived from an EMBL/GenBank/DDBJ whole genome shotgun (WGS) entry which is preliminary data.</text>
</comment>
<feature type="transmembrane region" description="Helical" evidence="6">
    <location>
        <begin position="288"/>
        <end position="305"/>
    </location>
</feature>
<dbReference type="PANTHER" id="PTHR21716">
    <property type="entry name" value="TRANSMEMBRANE PROTEIN"/>
    <property type="match status" value="1"/>
</dbReference>
<gene>
    <name evidence="7" type="ORF">QTN89_17405</name>
</gene>
<proteinExistence type="inferred from homology"/>
<evidence type="ECO:0000256" key="1">
    <source>
        <dbReference type="ARBA" id="ARBA00004141"/>
    </source>
</evidence>
<accession>A0ABT7PL53</accession>